<evidence type="ECO:0000313" key="2">
    <source>
        <dbReference type="Proteomes" id="UP000825799"/>
    </source>
</evidence>
<name>A0ABX8WKE2_9HYPH</name>
<dbReference type="Proteomes" id="UP000825799">
    <property type="component" value="Chromosome"/>
</dbReference>
<organism evidence="1 2">
    <name type="scientific">Devosia salina</name>
    <dbReference type="NCBI Taxonomy" id="2860336"/>
    <lineage>
        <taxon>Bacteria</taxon>
        <taxon>Pseudomonadati</taxon>
        <taxon>Pseudomonadota</taxon>
        <taxon>Alphaproteobacteria</taxon>
        <taxon>Hyphomicrobiales</taxon>
        <taxon>Devosiaceae</taxon>
        <taxon>Devosia</taxon>
    </lineage>
</organism>
<sequence>MSSNVLDGRSIVLRLEFSIADAVRHRGLVPVIASAIRAWWALRPVRYSAVPDYLREDVGLPPADDAFQWTGIDLHAYRLHPPDRGGP</sequence>
<dbReference type="EMBL" id="CP080590">
    <property type="protein sequence ID" value="QYO77481.1"/>
    <property type="molecule type" value="Genomic_DNA"/>
</dbReference>
<proteinExistence type="predicted"/>
<gene>
    <name evidence="1" type="ORF">K1X15_02560</name>
</gene>
<protein>
    <submittedName>
        <fullName evidence="1">Uncharacterized protein</fullName>
    </submittedName>
</protein>
<evidence type="ECO:0000313" key="1">
    <source>
        <dbReference type="EMBL" id="QYO77481.1"/>
    </source>
</evidence>
<accession>A0ABX8WKE2</accession>
<dbReference type="RefSeq" id="WP_220305937.1">
    <property type="nucleotide sequence ID" value="NZ_CP080590.1"/>
</dbReference>
<reference evidence="1 2" key="1">
    <citation type="submission" date="2021-08" db="EMBL/GenBank/DDBJ databases">
        <title>Devosia salina sp. nov., isolated from the South China Sea sediment.</title>
        <authorList>
            <person name="Zhou Z."/>
        </authorList>
    </citation>
    <scope>NUCLEOTIDE SEQUENCE [LARGE SCALE GENOMIC DNA]</scope>
    <source>
        <strain evidence="1 2">SCS-3</strain>
    </source>
</reference>
<keyword evidence="2" id="KW-1185">Reference proteome</keyword>